<evidence type="ECO:0008006" key="4">
    <source>
        <dbReference type="Google" id="ProtNLM"/>
    </source>
</evidence>
<dbReference type="AlphaFoldDB" id="A0A0S2FCV7"/>
<keyword evidence="1" id="KW-1133">Transmembrane helix</keyword>
<keyword evidence="3" id="KW-1185">Reference proteome</keyword>
<dbReference type="OrthoDB" id="7349915at2"/>
<dbReference type="InterPro" id="IPR021354">
    <property type="entry name" value="DUF2975"/>
</dbReference>
<evidence type="ECO:0000313" key="2">
    <source>
        <dbReference type="EMBL" id="ALN81277.1"/>
    </source>
</evidence>
<sequence>MTRPPNALTLARPLIRGLIVLNALYAFAITALLVATLVNPKLLFEALGVAYEHLHNALRAVVLIGILAAYLTHRVLRALLAIVDSVRDGDPFIADNSRRLQAIAWWVLAGEGLRLLIGAIVYGASKAAPTLKMDIDVGFSFAPWLAVLLLFVLARVFEQGARMRSDLEGTV</sequence>
<gene>
    <name evidence="2" type="ORF">LA76x_3149</name>
</gene>
<dbReference type="Pfam" id="PF11188">
    <property type="entry name" value="DUF2975"/>
    <property type="match status" value="1"/>
</dbReference>
<dbReference type="RefSeq" id="WP_057918373.1">
    <property type="nucleotide sequence ID" value="NZ_CP011129.1"/>
</dbReference>
<dbReference type="KEGG" id="laq:GLA29479_38"/>
<evidence type="ECO:0000313" key="3">
    <source>
        <dbReference type="Proteomes" id="UP000060787"/>
    </source>
</evidence>
<organism evidence="2 3">
    <name type="scientific">Lysobacter antibioticus</name>
    <dbReference type="NCBI Taxonomy" id="84531"/>
    <lineage>
        <taxon>Bacteria</taxon>
        <taxon>Pseudomonadati</taxon>
        <taxon>Pseudomonadota</taxon>
        <taxon>Gammaproteobacteria</taxon>
        <taxon>Lysobacterales</taxon>
        <taxon>Lysobacteraceae</taxon>
        <taxon>Lysobacter</taxon>
    </lineage>
</organism>
<evidence type="ECO:0000256" key="1">
    <source>
        <dbReference type="SAM" id="Phobius"/>
    </source>
</evidence>
<accession>A0A0S2FCV7</accession>
<feature type="transmembrane region" description="Helical" evidence="1">
    <location>
        <begin position="103"/>
        <end position="125"/>
    </location>
</feature>
<feature type="transmembrane region" description="Helical" evidence="1">
    <location>
        <begin position="18"/>
        <end position="38"/>
    </location>
</feature>
<dbReference type="eggNOG" id="ENOG502ZZC7">
    <property type="taxonomic scope" value="Bacteria"/>
</dbReference>
<feature type="transmembrane region" description="Helical" evidence="1">
    <location>
        <begin position="58"/>
        <end position="83"/>
    </location>
</feature>
<keyword evidence="1" id="KW-0812">Transmembrane</keyword>
<protein>
    <recommendedName>
        <fullName evidence="4">DUF2975 domain-containing protein</fullName>
    </recommendedName>
</protein>
<reference evidence="2 3" key="1">
    <citation type="journal article" date="2015" name="BMC Genomics">
        <title>Comparative genomics and metabolic profiling of the genus Lysobacter.</title>
        <authorList>
            <person name="de Bruijn I."/>
            <person name="Cheng X."/>
            <person name="de Jager V."/>
            <person name="Exposito R.G."/>
            <person name="Watrous J."/>
            <person name="Patel N."/>
            <person name="Postma J."/>
            <person name="Dorrestein P.C."/>
            <person name="Kobayashi D."/>
            <person name="Raaijmakers J.M."/>
        </authorList>
    </citation>
    <scope>NUCLEOTIDE SEQUENCE [LARGE SCALE GENOMIC DNA]</scope>
    <source>
        <strain evidence="2 3">76</strain>
    </source>
</reference>
<feature type="transmembrane region" description="Helical" evidence="1">
    <location>
        <begin position="137"/>
        <end position="157"/>
    </location>
</feature>
<dbReference type="STRING" id="84531.LA76x_3149"/>
<dbReference type="EMBL" id="CP011129">
    <property type="protein sequence ID" value="ALN81277.1"/>
    <property type="molecule type" value="Genomic_DNA"/>
</dbReference>
<name>A0A0S2FCV7_LYSAN</name>
<dbReference type="PATRIC" id="fig|84531.7.peg.40"/>
<dbReference type="KEGG" id="lab:LA76x_3149"/>
<dbReference type="Proteomes" id="UP000060787">
    <property type="component" value="Chromosome"/>
</dbReference>
<proteinExistence type="predicted"/>
<keyword evidence="1" id="KW-0472">Membrane</keyword>